<keyword evidence="7" id="KW-1185">Reference proteome</keyword>
<dbReference type="GO" id="GO:0016779">
    <property type="term" value="F:nucleotidyltransferase activity"/>
    <property type="evidence" value="ECO:0007669"/>
    <property type="project" value="UniProtKB-KW"/>
</dbReference>
<dbReference type="InterPro" id="IPR021109">
    <property type="entry name" value="Peptidase_aspartic_dom_sf"/>
</dbReference>
<name>A0A1U7XTC2_NICSY</name>
<proteinExistence type="predicted"/>
<dbReference type="InterPro" id="IPR043502">
    <property type="entry name" value="DNA/RNA_pol_sf"/>
</dbReference>
<dbReference type="SUPFAM" id="SSF53098">
    <property type="entry name" value="Ribonuclease H-like"/>
    <property type="match status" value="1"/>
</dbReference>
<organism evidence="7 8">
    <name type="scientific">Nicotiana sylvestris</name>
    <name type="common">Wood tobacco</name>
    <name type="synonym">South American tobacco</name>
    <dbReference type="NCBI Taxonomy" id="4096"/>
    <lineage>
        <taxon>Eukaryota</taxon>
        <taxon>Viridiplantae</taxon>
        <taxon>Streptophyta</taxon>
        <taxon>Embryophyta</taxon>
        <taxon>Tracheophyta</taxon>
        <taxon>Spermatophyta</taxon>
        <taxon>Magnoliopsida</taxon>
        <taxon>eudicotyledons</taxon>
        <taxon>Gunneridae</taxon>
        <taxon>Pentapetalae</taxon>
        <taxon>asterids</taxon>
        <taxon>lamiids</taxon>
        <taxon>Solanales</taxon>
        <taxon>Solanaceae</taxon>
        <taxon>Nicotianoideae</taxon>
        <taxon>Nicotianeae</taxon>
        <taxon>Nicotiana</taxon>
    </lineage>
</organism>
<evidence type="ECO:0000256" key="3">
    <source>
        <dbReference type="ARBA" id="ARBA00022722"/>
    </source>
</evidence>
<dbReference type="SUPFAM" id="SSF56672">
    <property type="entry name" value="DNA/RNA polymerases"/>
    <property type="match status" value="1"/>
</dbReference>
<keyword evidence="4" id="KW-0378">Hydrolase</keyword>
<dbReference type="Pfam" id="PF17919">
    <property type="entry name" value="RT_RNaseH_2"/>
    <property type="match status" value="1"/>
</dbReference>
<dbReference type="Gene3D" id="3.30.70.270">
    <property type="match status" value="1"/>
</dbReference>
<evidence type="ECO:0000256" key="4">
    <source>
        <dbReference type="ARBA" id="ARBA00022759"/>
    </source>
</evidence>
<dbReference type="PANTHER" id="PTHR37984:SF5">
    <property type="entry name" value="PROTEIN NYNRIN-LIKE"/>
    <property type="match status" value="1"/>
</dbReference>
<accession>A0A1U7XTC2</accession>
<dbReference type="GO" id="GO:0004519">
    <property type="term" value="F:endonuclease activity"/>
    <property type="evidence" value="ECO:0007669"/>
    <property type="project" value="UniProtKB-KW"/>
</dbReference>
<dbReference type="RefSeq" id="XP_009794193.1">
    <property type="nucleotide sequence ID" value="XM_009795891.1"/>
</dbReference>
<dbReference type="Gene3D" id="3.30.420.10">
    <property type="entry name" value="Ribonuclease H-like superfamily/Ribonuclease H"/>
    <property type="match status" value="1"/>
</dbReference>
<keyword evidence="3" id="KW-0540">Nuclease</keyword>
<keyword evidence="4" id="KW-0255">Endonuclease</keyword>
<dbReference type="InterPro" id="IPR036397">
    <property type="entry name" value="RNaseH_sf"/>
</dbReference>
<dbReference type="Pfam" id="PF00665">
    <property type="entry name" value="rve"/>
    <property type="match status" value="1"/>
</dbReference>
<dbReference type="InterPro" id="IPR012337">
    <property type="entry name" value="RNaseH-like_sf"/>
</dbReference>
<evidence type="ECO:0000256" key="5">
    <source>
        <dbReference type="ARBA" id="ARBA00023268"/>
    </source>
</evidence>
<dbReference type="Gene3D" id="2.40.70.10">
    <property type="entry name" value="Acid Proteases"/>
    <property type="match status" value="1"/>
</dbReference>
<reference evidence="7" key="1">
    <citation type="journal article" date="2013" name="Genome Biol.">
        <title>Reference genomes and transcriptomes of Nicotiana sylvestris and Nicotiana tomentosiformis.</title>
        <authorList>
            <person name="Sierro N."/>
            <person name="Battey J.N."/>
            <person name="Ouadi S."/>
            <person name="Bovet L."/>
            <person name="Goepfert S."/>
            <person name="Bakaher N."/>
            <person name="Peitsch M.C."/>
            <person name="Ivanov N.V."/>
        </authorList>
    </citation>
    <scope>NUCLEOTIDE SEQUENCE [LARGE SCALE GENOMIC DNA]</scope>
</reference>
<protein>
    <submittedName>
        <fullName evidence="8">Uncharacterized protein LOC104240991</fullName>
    </submittedName>
</protein>
<dbReference type="InterPro" id="IPR041577">
    <property type="entry name" value="RT_RNaseH_2"/>
</dbReference>
<dbReference type="InterPro" id="IPR050951">
    <property type="entry name" value="Retrovirus_Pol_polyprotein"/>
</dbReference>
<evidence type="ECO:0000313" key="8">
    <source>
        <dbReference type="RefSeq" id="XP_009794193.1"/>
    </source>
</evidence>
<dbReference type="GO" id="GO:0015074">
    <property type="term" value="P:DNA integration"/>
    <property type="evidence" value="ECO:0007669"/>
    <property type="project" value="InterPro"/>
</dbReference>
<feature type="domain" description="Integrase catalytic" evidence="6">
    <location>
        <begin position="650"/>
        <end position="814"/>
    </location>
</feature>
<evidence type="ECO:0000313" key="7">
    <source>
        <dbReference type="Proteomes" id="UP000189701"/>
    </source>
</evidence>
<sequence length="964" mass="109734">MMQHVIGSNAKITERVYAHDSAIKNIEMQMGQILMSLNNRPHGTLPADTKVNPKDQVAKQLMAVSLRNGRDLDVEQERAREAREAETLISVPIELDESTKLTEVTVQPAQEEGSIQIEIEKEAEIAQEPVVVVAAEKDRSQIIGKKRPPTPFPQRLAKYQKEEQYKMFLEMLKQIQTCSAVVTRPIAEKLSDPGSFTIPCTIGDFAFAKILCDLGANINLMLLAIYKKMDFVILDCKVDEEIPIILGRPFLTTGRALIDCKTGELKMKLNDEEITFNVKKSMRRPSEFINCSFIDAVEVIVETDDELLTIEDPLAACLMNFDEVKGEELAGWVMALEGRGEAPPANPSIEEPPKLELNSLPAHLRYEFLGPNSTLPVIISSSLLDVQTQQLLQVLKECKTAIGWTMEDIKEIRPAYCIHKILLEEGHKPSREHQRRLNPNMKEVVKKRKMPFGLCNAPATFQRCMMAIFTDMVADIMEVFMDDFSVVGNLFDECLTNLTRVLKRLAFEELKKRLVTTPIVVAPDWEQPFELMCDASDYAVGAVLGQRKDKVMHPIYYASRTLSGAQLNYTVTEKEMLAVVFAFDKFRSYLIGSKACHASPYGGYFGGVWTTTKVLEAGFYWPTIFKDAHQWVKGCNECQRTGNISRRHEMPMNPIQQVEVFDVWGIDFMGPFVSSYGNKYILVAVDYVSKWVEAATLPTNDSRVVVGFLKKNIFTRFGTPRAIISDGGMHFCNRVFEKLLAKYDVHHKVATPYHPQTSGQVEVSNREIKSVLTKTVNATRTDWVKKLDDALWAYRNAFKTPIGMSPYKLVFGKACHLHVELEYRAWWALKQLNMNPDEAGETRLAKLHELEEFRYHAFESTRLYKERMKRLHDKHIVDRNFKPGDKVLLYNSRLRLFPGKLKSRWSGPFKVTEVFPSGVVEITSEDGTNTFKVNGQRLKLYVGMEEMKELSVIILVEPQRSREP</sequence>
<dbReference type="Proteomes" id="UP000189701">
    <property type="component" value="Unplaced"/>
</dbReference>
<dbReference type="InterPro" id="IPR001584">
    <property type="entry name" value="Integrase_cat-core"/>
</dbReference>
<dbReference type="Gene3D" id="3.10.20.370">
    <property type="match status" value="1"/>
</dbReference>
<dbReference type="AlphaFoldDB" id="A0A1U7XTC2"/>
<dbReference type="eggNOG" id="KOG0017">
    <property type="taxonomic scope" value="Eukaryota"/>
</dbReference>
<dbReference type="PROSITE" id="PS50994">
    <property type="entry name" value="INTEGRASE"/>
    <property type="match status" value="1"/>
</dbReference>
<dbReference type="InterPro" id="IPR043128">
    <property type="entry name" value="Rev_trsase/Diguanyl_cyclase"/>
</dbReference>
<evidence type="ECO:0000256" key="1">
    <source>
        <dbReference type="ARBA" id="ARBA00022679"/>
    </source>
</evidence>
<dbReference type="CDD" id="cd09274">
    <property type="entry name" value="RNase_HI_RT_Ty3"/>
    <property type="match status" value="1"/>
</dbReference>
<gene>
    <name evidence="8" type="primary">LOC104240991</name>
</gene>
<keyword evidence="2" id="KW-0548">Nucleotidyltransferase</keyword>
<keyword evidence="5" id="KW-0511">Multifunctional enzyme</keyword>
<evidence type="ECO:0000256" key="2">
    <source>
        <dbReference type="ARBA" id="ARBA00022695"/>
    </source>
</evidence>
<dbReference type="GO" id="GO:0003676">
    <property type="term" value="F:nucleic acid binding"/>
    <property type="evidence" value="ECO:0007669"/>
    <property type="project" value="InterPro"/>
</dbReference>
<dbReference type="FunFam" id="3.10.20.370:FF:000001">
    <property type="entry name" value="Retrovirus-related Pol polyprotein from transposon 17.6-like protein"/>
    <property type="match status" value="1"/>
</dbReference>
<reference evidence="8" key="2">
    <citation type="submission" date="2025-08" db="UniProtKB">
        <authorList>
            <consortium name="RefSeq"/>
        </authorList>
    </citation>
    <scope>IDENTIFICATION</scope>
    <source>
        <tissue evidence="8">Leaf</tissue>
    </source>
</reference>
<keyword evidence="1" id="KW-0808">Transferase</keyword>
<dbReference type="PANTHER" id="PTHR37984">
    <property type="entry name" value="PROTEIN CBG26694"/>
    <property type="match status" value="1"/>
</dbReference>
<evidence type="ECO:0000259" key="6">
    <source>
        <dbReference type="PROSITE" id="PS50994"/>
    </source>
</evidence>